<evidence type="ECO:0000256" key="5">
    <source>
        <dbReference type="ARBA" id="ARBA00023136"/>
    </source>
</evidence>
<dbReference type="EMBL" id="CP002117">
    <property type="protein sequence ID" value="ADN35809.1"/>
    <property type="molecule type" value="Genomic_DNA"/>
</dbReference>
<feature type="transmembrane region" description="Helical" evidence="6">
    <location>
        <begin position="130"/>
        <end position="150"/>
    </location>
</feature>
<name>E1RKF6_METP4</name>
<dbReference type="InterPro" id="IPR038730">
    <property type="entry name" value="HyfE-like"/>
</dbReference>
<evidence type="ECO:0000256" key="1">
    <source>
        <dbReference type="ARBA" id="ARBA00004651"/>
    </source>
</evidence>
<evidence type="ECO:0000256" key="3">
    <source>
        <dbReference type="ARBA" id="ARBA00022692"/>
    </source>
</evidence>
<dbReference type="AlphaFoldDB" id="E1RKF6"/>
<reference evidence="7 8" key="1">
    <citation type="journal article" date="2010" name="Stand. Genomic Sci.">
        <title>Complete genome sequence of Methanoplanus petrolearius type strain (SEBR 4847).</title>
        <authorList>
            <person name="Brambilla E."/>
            <person name="Djao O.D."/>
            <person name="Daligault H."/>
            <person name="Lapidus A."/>
            <person name="Lucas S."/>
            <person name="Hammon N."/>
            <person name="Nolan M."/>
            <person name="Tice H."/>
            <person name="Cheng J.F."/>
            <person name="Han C."/>
            <person name="Tapia R."/>
            <person name="Goodwin L."/>
            <person name="Pitluck S."/>
            <person name="Liolios K."/>
            <person name="Ivanova N."/>
            <person name="Mavromatis K."/>
            <person name="Mikhailova N."/>
            <person name="Pati A."/>
            <person name="Chen A."/>
            <person name="Palaniappan K."/>
            <person name="Land M."/>
            <person name="Hauser L."/>
            <person name="Chang Y.J."/>
            <person name="Jeffries C.D."/>
            <person name="Rohde M."/>
            <person name="Spring S."/>
            <person name="Sikorski J."/>
            <person name="Goker M."/>
            <person name="Woyke T."/>
            <person name="Bristow J."/>
            <person name="Eisen J.A."/>
            <person name="Markowitz V."/>
            <person name="Hugenholtz P."/>
            <person name="Kyrpides N.C."/>
            <person name="Klenk H.P."/>
        </authorList>
    </citation>
    <scope>NUCLEOTIDE SEQUENCE [LARGE SCALE GENOMIC DNA]</scope>
    <source>
        <strain evidence="8">DSM 11571 / OCM 486 / SEBR 4847</strain>
    </source>
</reference>
<keyword evidence="8" id="KW-1185">Reference proteome</keyword>
<dbReference type="GeneID" id="9743506"/>
<gene>
    <name evidence="7" type="ordered locus">Mpet_1042</name>
</gene>
<feature type="transmembrane region" description="Helical" evidence="6">
    <location>
        <begin position="37"/>
        <end position="54"/>
    </location>
</feature>
<dbReference type="RefSeq" id="WP_013328987.1">
    <property type="nucleotide sequence ID" value="NC_014507.1"/>
</dbReference>
<organism evidence="7 8">
    <name type="scientific">Methanolacinia petrolearia (strain DSM 11571 / OCM 486 / SEBR 4847)</name>
    <name type="common">Methanoplanus petrolearius</name>
    <dbReference type="NCBI Taxonomy" id="679926"/>
    <lineage>
        <taxon>Archaea</taxon>
        <taxon>Methanobacteriati</taxon>
        <taxon>Methanobacteriota</taxon>
        <taxon>Stenosarchaea group</taxon>
        <taxon>Methanomicrobia</taxon>
        <taxon>Methanomicrobiales</taxon>
        <taxon>Methanomicrobiaceae</taxon>
        <taxon>Methanolacinia</taxon>
    </lineage>
</organism>
<dbReference type="GO" id="GO:0005886">
    <property type="term" value="C:plasma membrane"/>
    <property type="evidence" value="ECO:0007669"/>
    <property type="project" value="UniProtKB-SubCell"/>
</dbReference>
<proteinExistence type="predicted"/>
<dbReference type="eggNOG" id="arCOG03627">
    <property type="taxonomic scope" value="Archaea"/>
</dbReference>
<dbReference type="HOGENOM" id="CLU_088957_0_0_2"/>
<keyword evidence="3 6" id="KW-0812">Transmembrane</keyword>
<evidence type="ECO:0000256" key="4">
    <source>
        <dbReference type="ARBA" id="ARBA00022989"/>
    </source>
</evidence>
<sequence>MIDAVMSDTVRIILVLILITAALIISTRTLSALVRVYSIQSLLITVMACVLWYMTREDTLLLIAAITFAAKVILIPSFISGIQKKIHIRRDLEFSYLKPAGSIVVSLMLMLLVYVVFSGVFGSFATENPLFFLGSIVGVSLMLMGMLVTFSRKKTITKVMGYLSMENGVLVFGCFATELPFIVEVMILVDLIILVILTTILTIGIDSSLEEFQERLVRYHIWPAGEDEQ</sequence>
<comment type="subcellular location">
    <subcellularLocation>
        <location evidence="1">Cell membrane</location>
        <topology evidence="1">Multi-pass membrane protein</topology>
    </subcellularLocation>
</comment>
<dbReference type="Proteomes" id="UP000006565">
    <property type="component" value="Chromosome"/>
</dbReference>
<evidence type="ECO:0000313" key="8">
    <source>
        <dbReference type="Proteomes" id="UP000006565"/>
    </source>
</evidence>
<feature type="transmembrane region" description="Helical" evidence="6">
    <location>
        <begin position="185"/>
        <end position="205"/>
    </location>
</feature>
<keyword evidence="2" id="KW-1003">Cell membrane</keyword>
<dbReference type="OrthoDB" id="137723at2157"/>
<evidence type="ECO:0000256" key="2">
    <source>
        <dbReference type="ARBA" id="ARBA00022475"/>
    </source>
</evidence>
<dbReference type="KEGG" id="mpi:Mpet_1042"/>
<protein>
    <submittedName>
        <fullName evidence="7">Hydrogenase-4 component E</fullName>
    </submittedName>
</protein>
<keyword evidence="5 6" id="KW-0472">Membrane</keyword>
<dbReference type="PANTHER" id="PTHR38601:SF1">
    <property type="entry name" value="HYDROGENASE-4 COMPONENT E"/>
    <property type="match status" value="1"/>
</dbReference>
<evidence type="ECO:0000256" key="6">
    <source>
        <dbReference type="SAM" id="Phobius"/>
    </source>
</evidence>
<accession>E1RKF6</accession>
<feature type="transmembrane region" description="Helical" evidence="6">
    <location>
        <begin position="103"/>
        <end position="124"/>
    </location>
</feature>
<dbReference type="STRING" id="679926.Mpet_1042"/>
<dbReference type="PANTHER" id="PTHR38601">
    <property type="entry name" value="HYDROGENASE-4 COMPONENT E"/>
    <property type="match status" value="1"/>
</dbReference>
<feature type="transmembrane region" description="Helical" evidence="6">
    <location>
        <begin position="12"/>
        <end position="30"/>
    </location>
</feature>
<keyword evidence="4 6" id="KW-1133">Transmembrane helix</keyword>
<evidence type="ECO:0000313" key="7">
    <source>
        <dbReference type="EMBL" id="ADN35809.1"/>
    </source>
</evidence>
<feature type="transmembrane region" description="Helical" evidence="6">
    <location>
        <begin position="60"/>
        <end position="82"/>
    </location>
</feature>